<sequence length="672" mass="75958">MSARELNVLYALDPKERRKLESCKALSSVVLPRIVDASSTGPGTTTTKGGKCTCDAQHSRTMRRVTNRQIRGPTISTVDKRLNRNGRRENIASRMPRKSRKANRTHQGYRYEPLLLPRMIRVIEIDPSQECTSPLSCHLKIAQLDAAPPYEALSYRWCGPKDGLLLCCGKDLSIRRNLKDALTRLRLPDVRRYIWADAVCINQDDHRERLGQIKLMGDIYRKASRVIVWLGEDTDNEAQQSLDRLESIALSHHDPPPPQDSWWNPVAAFYRREWFSRLWVFQEIAMATSASVHWGASSISWETVGRASVRIRTLHLQAIMYHVMPNVYNAYLFYKNSTMDCQESFLYMLQVTRKLQCGFRKDSIYALSGFATVDIKTDDFTVEPGVKEGTMSLYRRIARKILRRMRTLDLLSAVQHESPTISRPTWVPRWDIRLVNTLAPLGSTVSKYTASRQLPPPSIKWTGNRGRILRTLGVEFDTIVEVKQEMAGLQNRCKMTAAIINVLTQWFNTASPYPTGEPLDRVGCFTLTAGKDAYGMRVEDESQHLANFTAFWAKYGQATNQNQTPFSCGEVILGRDADSFLMAAGFASGGRKLFHTATGYVGIGPGLSQRGDIVCVLAGGTVPFVVRRDAYSSRRRRRFELIGESYVHGIMHGEATSRYANGEQATVAFNII</sequence>
<evidence type="ECO:0000259" key="1">
    <source>
        <dbReference type="Pfam" id="PF06985"/>
    </source>
</evidence>
<accession>A0A6G1ID87</accession>
<name>A0A6G1ID87_9PLEO</name>
<dbReference type="Proteomes" id="UP000799291">
    <property type="component" value="Unassembled WGS sequence"/>
</dbReference>
<protein>
    <submittedName>
        <fullName evidence="2">HET-domain-containing protein</fullName>
    </submittedName>
</protein>
<keyword evidence="3" id="KW-1185">Reference proteome</keyword>
<organism evidence="2 3">
    <name type="scientific">Lentithecium fluviatile CBS 122367</name>
    <dbReference type="NCBI Taxonomy" id="1168545"/>
    <lineage>
        <taxon>Eukaryota</taxon>
        <taxon>Fungi</taxon>
        <taxon>Dikarya</taxon>
        <taxon>Ascomycota</taxon>
        <taxon>Pezizomycotina</taxon>
        <taxon>Dothideomycetes</taxon>
        <taxon>Pleosporomycetidae</taxon>
        <taxon>Pleosporales</taxon>
        <taxon>Massarineae</taxon>
        <taxon>Lentitheciaceae</taxon>
        <taxon>Lentithecium</taxon>
    </lineage>
</organism>
<evidence type="ECO:0000313" key="2">
    <source>
        <dbReference type="EMBL" id="KAF2675943.1"/>
    </source>
</evidence>
<dbReference type="InterPro" id="IPR052895">
    <property type="entry name" value="HetReg/Transcr_Mod"/>
</dbReference>
<dbReference type="InterPro" id="IPR010730">
    <property type="entry name" value="HET"/>
</dbReference>
<evidence type="ECO:0000313" key="3">
    <source>
        <dbReference type="Proteomes" id="UP000799291"/>
    </source>
</evidence>
<dbReference type="OrthoDB" id="5386682at2759"/>
<proteinExistence type="predicted"/>
<dbReference type="EMBL" id="MU005643">
    <property type="protein sequence ID" value="KAF2675943.1"/>
    <property type="molecule type" value="Genomic_DNA"/>
</dbReference>
<dbReference type="PANTHER" id="PTHR24148">
    <property type="entry name" value="ANKYRIN REPEAT DOMAIN-CONTAINING PROTEIN 39 HOMOLOG-RELATED"/>
    <property type="match status" value="1"/>
</dbReference>
<dbReference type="Pfam" id="PF06985">
    <property type="entry name" value="HET"/>
    <property type="match status" value="1"/>
</dbReference>
<dbReference type="Pfam" id="PF26639">
    <property type="entry name" value="Het-6_barrel"/>
    <property type="match status" value="1"/>
</dbReference>
<dbReference type="PANTHER" id="PTHR24148:SF64">
    <property type="entry name" value="HETEROKARYON INCOMPATIBILITY DOMAIN-CONTAINING PROTEIN"/>
    <property type="match status" value="1"/>
</dbReference>
<reference evidence="2" key="1">
    <citation type="journal article" date="2020" name="Stud. Mycol.">
        <title>101 Dothideomycetes genomes: a test case for predicting lifestyles and emergence of pathogens.</title>
        <authorList>
            <person name="Haridas S."/>
            <person name="Albert R."/>
            <person name="Binder M."/>
            <person name="Bloem J."/>
            <person name="Labutti K."/>
            <person name="Salamov A."/>
            <person name="Andreopoulos B."/>
            <person name="Baker S."/>
            <person name="Barry K."/>
            <person name="Bills G."/>
            <person name="Bluhm B."/>
            <person name="Cannon C."/>
            <person name="Castanera R."/>
            <person name="Culley D."/>
            <person name="Daum C."/>
            <person name="Ezra D."/>
            <person name="Gonzalez J."/>
            <person name="Henrissat B."/>
            <person name="Kuo A."/>
            <person name="Liang C."/>
            <person name="Lipzen A."/>
            <person name="Lutzoni F."/>
            <person name="Magnuson J."/>
            <person name="Mondo S."/>
            <person name="Nolan M."/>
            <person name="Ohm R."/>
            <person name="Pangilinan J."/>
            <person name="Park H.-J."/>
            <person name="Ramirez L."/>
            <person name="Alfaro M."/>
            <person name="Sun H."/>
            <person name="Tritt A."/>
            <person name="Yoshinaga Y."/>
            <person name="Zwiers L.-H."/>
            <person name="Turgeon B."/>
            <person name="Goodwin S."/>
            <person name="Spatafora J."/>
            <person name="Crous P."/>
            <person name="Grigoriev I."/>
        </authorList>
    </citation>
    <scope>NUCLEOTIDE SEQUENCE</scope>
    <source>
        <strain evidence="2">CBS 122367</strain>
    </source>
</reference>
<feature type="domain" description="Heterokaryon incompatibility" evidence="1">
    <location>
        <begin position="150"/>
        <end position="283"/>
    </location>
</feature>
<dbReference type="AlphaFoldDB" id="A0A6G1ID87"/>
<gene>
    <name evidence="2" type="ORF">K458DRAFT_380686</name>
</gene>